<dbReference type="EMBL" id="AWVH01000039">
    <property type="protein sequence ID" value="ERJ92020.1"/>
    <property type="molecule type" value="Genomic_DNA"/>
</dbReference>
<evidence type="ECO:0000313" key="3">
    <source>
        <dbReference type="Proteomes" id="UP000016649"/>
    </source>
</evidence>
<proteinExistence type="predicted"/>
<feature type="transmembrane region" description="Helical" evidence="1">
    <location>
        <begin position="96"/>
        <end position="117"/>
    </location>
</feature>
<dbReference type="Proteomes" id="UP000016649">
    <property type="component" value="Unassembled WGS sequence"/>
</dbReference>
<feature type="transmembrane region" description="Helical" evidence="1">
    <location>
        <begin position="198"/>
        <end position="218"/>
    </location>
</feature>
<sequence>MKLFMIFLLPITLMYVLTKNAYPAGRPDIRYSAAIVGFLTGVVYAFIECVFTSSYYLIPYAFFPNYFSHLAFEVLIPCIFCLAACLVFVKVKKENFIVLYFVLAAFYSVFMPARIIHRNTVFDWYLLFQKPIVYTCMLFGIKNTVLLLYGCLKLPAAFLGTVTKKTYPALRPAAALSACMLIPPALDVMHLLSLPVWLVLAAGIVYGAAAGVGTYIWYGTKKY</sequence>
<organism evidence="2 3">
    <name type="scientific">Treponema lecithinolyticum ATCC 700332</name>
    <dbReference type="NCBI Taxonomy" id="1321815"/>
    <lineage>
        <taxon>Bacteria</taxon>
        <taxon>Pseudomonadati</taxon>
        <taxon>Spirochaetota</taxon>
        <taxon>Spirochaetia</taxon>
        <taxon>Spirochaetales</taxon>
        <taxon>Treponemataceae</taxon>
        <taxon>Treponema</taxon>
    </lineage>
</organism>
<gene>
    <name evidence="2" type="ORF">HMPREF9193_01678</name>
</gene>
<feature type="transmembrane region" description="Helical" evidence="1">
    <location>
        <begin position="132"/>
        <end position="152"/>
    </location>
</feature>
<keyword evidence="3" id="KW-1185">Reference proteome</keyword>
<dbReference type="RefSeq" id="WP_021687879.1">
    <property type="nucleotide sequence ID" value="NZ_KI260569.1"/>
</dbReference>
<evidence type="ECO:0000256" key="1">
    <source>
        <dbReference type="SAM" id="Phobius"/>
    </source>
</evidence>
<comment type="caution">
    <text evidence="2">The sequence shown here is derived from an EMBL/GenBank/DDBJ whole genome shotgun (WGS) entry which is preliminary data.</text>
</comment>
<feature type="transmembrane region" description="Helical" evidence="1">
    <location>
        <begin position="70"/>
        <end position="89"/>
    </location>
</feature>
<protein>
    <recommendedName>
        <fullName evidence="4">Tat pathway signal sequence domain protein</fullName>
    </recommendedName>
</protein>
<feature type="transmembrane region" description="Helical" evidence="1">
    <location>
        <begin position="173"/>
        <end position="192"/>
    </location>
</feature>
<evidence type="ECO:0000313" key="2">
    <source>
        <dbReference type="EMBL" id="ERJ92020.1"/>
    </source>
</evidence>
<reference evidence="2 3" key="1">
    <citation type="submission" date="2013-08" db="EMBL/GenBank/DDBJ databases">
        <authorList>
            <person name="Weinstock G."/>
            <person name="Sodergren E."/>
            <person name="Wylie T."/>
            <person name="Fulton L."/>
            <person name="Fulton R."/>
            <person name="Fronick C."/>
            <person name="O'Laughlin M."/>
            <person name="Godfrey J."/>
            <person name="Miner T."/>
            <person name="Herter B."/>
            <person name="Appelbaum E."/>
            <person name="Cordes M."/>
            <person name="Lek S."/>
            <person name="Wollam A."/>
            <person name="Pepin K.H."/>
            <person name="Palsikar V.B."/>
            <person name="Mitreva M."/>
            <person name="Wilson R.K."/>
        </authorList>
    </citation>
    <scope>NUCLEOTIDE SEQUENCE [LARGE SCALE GENOMIC DNA]</scope>
    <source>
        <strain evidence="2 3">ATCC 700332</strain>
    </source>
</reference>
<accession>A0ABN0NXH0</accession>
<feature type="transmembrane region" description="Helical" evidence="1">
    <location>
        <begin position="34"/>
        <end position="58"/>
    </location>
</feature>
<keyword evidence="1" id="KW-1133">Transmembrane helix</keyword>
<feature type="transmembrane region" description="Helical" evidence="1">
    <location>
        <begin position="6"/>
        <end position="22"/>
    </location>
</feature>
<keyword evidence="1" id="KW-0472">Membrane</keyword>
<evidence type="ECO:0008006" key="4">
    <source>
        <dbReference type="Google" id="ProtNLM"/>
    </source>
</evidence>
<keyword evidence="1" id="KW-0812">Transmembrane</keyword>
<name>A0ABN0NXH0_TRELE</name>